<reference evidence="2 3" key="1">
    <citation type="submission" date="2023-08" db="EMBL/GenBank/DDBJ databases">
        <authorList>
            <person name="Girao M."/>
            <person name="Carvalho M.F."/>
        </authorList>
    </citation>
    <scope>NUCLEOTIDE SEQUENCE [LARGE SCALE GENOMIC DNA]</scope>
    <source>
        <strain evidence="2 3">CC-R104</strain>
    </source>
</reference>
<dbReference type="Proteomes" id="UP001331936">
    <property type="component" value="Unassembled WGS sequence"/>
</dbReference>
<proteinExistence type="predicted"/>
<keyword evidence="3" id="KW-1185">Reference proteome</keyword>
<dbReference type="EMBL" id="JAUZMZ010000100">
    <property type="protein sequence ID" value="MEE2033811.1"/>
    <property type="molecule type" value="Genomic_DNA"/>
</dbReference>
<protein>
    <recommendedName>
        <fullName evidence="4">Phosphodiesterase</fullName>
    </recommendedName>
</protein>
<evidence type="ECO:0000313" key="2">
    <source>
        <dbReference type="EMBL" id="MEE2033811.1"/>
    </source>
</evidence>
<dbReference type="InterPro" id="IPR020835">
    <property type="entry name" value="Catalase_sf"/>
</dbReference>
<evidence type="ECO:0000256" key="1">
    <source>
        <dbReference type="SAM" id="MobiDB-lite"/>
    </source>
</evidence>
<evidence type="ECO:0008006" key="4">
    <source>
        <dbReference type="Google" id="ProtNLM"/>
    </source>
</evidence>
<evidence type="ECO:0000313" key="3">
    <source>
        <dbReference type="Proteomes" id="UP001331936"/>
    </source>
</evidence>
<comment type="caution">
    <text evidence="2">The sequence shown here is derived from an EMBL/GenBank/DDBJ whole genome shotgun (WGS) entry which is preliminary data.</text>
</comment>
<gene>
    <name evidence="2" type="ORF">Q8814_17070</name>
</gene>
<accession>A0ABU7JUW9</accession>
<feature type="non-terminal residue" evidence="2">
    <location>
        <position position="239"/>
    </location>
</feature>
<dbReference type="SUPFAM" id="SSF56634">
    <property type="entry name" value="Heme-dependent catalase-like"/>
    <property type="match status" value="1"/>
</dbReference>
<sequence>MHTAVSGIFRAASALRGARVFHPAGALFHGYLDVGTADGPVPPGRYPVAARLSRGLGLPPGLPDILGVALRISLDTGPWDVLLATAYRPARAMLLPARGWASARYSSVAAYRRDGDERPHWFLAEPVGPQPRTTATSRLVPERAPVRFSVTWAPARGPCSPFGDVVLDTRSPVGDPAMPSFDPVVHCPAHLRMWPTFVARVRRDAYRGSRTGRGGTLDDGARHSGIAEKTRPAHNHSAG</sequence>
<feature type="region of interest" description="Disordered" evidence="1">
    <location>
        <begin position="208"/>
        <end position="239"/>
    </location>
</feature>
<name>A0ABU7JUW9_9NOCA</name>
<organism evidence="2 3">
    <name type="scientific">Rhodococcus chondri</name>
    <dbReference type="NCBI Taxonomy" id="3065941"/>
    <lineage>
        <taxon>Bacteria</taxon>
        <taxon>Bacillati</taxon>
        <taxon>Actinomycetota</taxon>
        <taxon>Actinomycetes</taxon>
        <taxon>Mycobacteriales</taxon>
        <taxon>Nocardiaceae</taxon>
        <taxon>Rhodococcus</taxon>
    </lineage>
</organism>
<feature type="compositionally biased region" description="Basic and acidic residues" evidence="1">
    <location>
        <begin position="219"/>
        <end position="231"/>
    </location>
</feature>